<name>A0ABR3R546_9PLEO</name>
<keyword evidence="2" id="KW-1185">Reference proteome</keyword>
<evidence type="ECO:0000313" key="1">
    <source>
        <dbReference type="EMBL" id="KAL1599521.1"/>
    </source>
</evidence>
<dbReference type="EMBL" id="JAKJXO020000010">
    <property type="protein sequence ID" value="KAL1599521.1"/>
    <property type="molecule type" value="Genomic_DNA"/>
</dbReference>
<protein>
    <submittedName>
        <fullName evidence="1">Uncharacterized protein</fullName>
    </submittedName>
</protein>
<organism evidence="1 2">
    <name type="scientific">Paraconiothyrium brasiliense</name>
    <dbReference type="NCBI Taxonomy" id="300254"/>
    <lineage>
        <taxon>Eukaryota</taxon>
        <taxon>Fungi</taxon>
        <taxon>Dikarya</taxon>
        <taxon>Ascomycota</taxon>
        <taxon>Pezizomycotina</taxon>
        <taxon>Dothideomycetes</taxon>
        <taxon>Pleosporomycetidae</taxon>
        <taxon>Pleosporales</taxon>
        <taxon>Massarineae</taxon>
        <taxon>Didymosphaeriaceae</taxon>
        <taxon>Paraconiothyrium</taxon>
    </lineage>
</organism>
<sequence>MSTVEQAAHNSARIRELELETALKAQIIEAIQALWGPRLRPTTTTSSMARSVSFAVIICSKLSPEGITVYQAKAIVYKDHVGGIWQSLIHSADDHQRVDQALEDLLASSQADLGAATGELGST</sequence>
<proteinExistence type="predicted"/>
<accession>A0ABR3R546</accession>
<gene>
    <name evidence="1" type="ORF">SLS60_007324</name>
</gene>
<evidence type="ECO:0000313" key="2">
    <source>
        <dbReference type="Proteomes" id="UP001521785"/>
    </source>
</evidence>
<comment type="caution">
    <text evidence="1">The sequence shown here is derived from an EMBL/GenBank/DDBJ whole genome shotgun (WGS) entry which is preliminary data.</text>
</comment>
<reference evidence="1 2" key="1">
    <citation type="submission" date="2024-02" db="EMBL/GenBank/DDBJ databases">
        <title>De novo assembly and annotation of 12 fungi associated with fruit tree decline syndrome in Ontario, Canada.</title>
        <authorList>
            <person name="Sulman M."/>
            <person name="Ellouze W."/>
            <person name="Ilyukhin E."/>
        </authorList>
    </citation>
    <scope>NUCLEOTIDE SEQUENCE [LARGE SCALE GENOMIC DNA]</scope>
    <source>
        <strain evidence="1 2">M42-189</strain>
    </source>
</reference>
<dbReference type="Proteomes" id="UP001521785">
    <property type="component" value="Unassembled WGS sequence"/>
</dbReference>